<dbReference type="GO" id="GO:1990573">
    <property type="term" value="P:potassium ion import across plasma membrane"/>
    <property type="evidence" value="ECO:0000318"/>
    <property type="project" value="GO_Central"/>
</dbReference>
<dbReference type="EMBL" id="ABEU02000024">
    <property type="protein sequence ID" value="PNR28117.1"/>
    <property type="molecule type" value="Genomic_DNA"/>
</dbReference>
<dbReference type="InterPro" id="IPR016449">
    <property type="entry name" value="K_chnl_inward-rec_Kir"/>
</dbReference>
<keyword evidence="4 11" id="KW-0812">Transmembrane</keyword>
<feature type="region of interest" description="Disordered" evidence="12">
    <location>
        <begin position="337"/>
        <end position="357"/>
    </location>
</feature>
<name>A9TZK1_PHYPA</name>
<evidence type="ECO:0000259" key="14">
    <source>
        <dbReference type="Pfam" id="PF17655"/>
    </source>
</evidence>
<keyword evidence="17" id="KW-1185">Reference proteome</keyword>
<evidence type="ECO:0000313" key="17">
    <source>
        <dbReference type="Proteomes" id="UP000006727"/>
    </source>
</evidence>
<feature type="domain" description="Inward rectifier potassium channel C-terminal" evidence="14">
    <location>
        <begin position="196"/>
        <end position="334"/>
    </location>
</feature>
<dbReference type="AlphaFoldDB" id="A9TZK1"/>
<dbReference type="GO" id="GO:0034765">
    <property type="term" value="P:regulation of monoatomic ion transmembrane transport"/>
    <property type="evidence" value="ECO:0000318"/>
    <property type="project" value="GO_Central"/>
</dbReference>
<dbReference type="InterPro" id="IPR041647">
    <property type="entry name" value="IRK_C"/>
</dbReference>
<evidence type="ECO:0000256" key="4">
    <source>
        <dbReference type="ARBA" id="ARBA00022692"/>
    </source>
</evidence>
<dbReference type="OMA" id="IECKFEI"/>
<dbReference type="PaxDb" id="3218-PP1S387_25V6.1"/>
<evidence type="ECO:0000256" key="1">
    <source>
        <dbReference type="ARBA" id="ARBA00004141"/>
    </source>
</evidence>
<dbReference type="Gramene" id="Pp3c24_6290V3.1">
    <property type="protein sequence ID" value="Pp3c24_6290V3.1"/>
    <property type="gene ID" value="Pp3c24_6290"/>
</dbReference>
<dbReference type="GeneID" id="112276298"/>
<keyword evidence="8 11" id="KW-0406">Ion transport</keyword>
<feature type="transmembrane region" description="Helical" evidence="13">
    <location>
        <begin position="126"/>
        <end position="145"/>
    </location>
</feature>
<reference evidence="15 17" key="1">
    <citation type="journal article" date="2008" name="Science">
        <title>The Physcomitrella genome reveals evolutionary insights into the conquest of land by plants.</title>
        <authorList>
            <person name="Rensing S."/>
            <person name="Lang D."/>
            <person name="Zimmer A."/>
            <person name="Terry A."/>
            <person name="Salamov A."/>
            <person name="Shapiro H."/>
            <person name="Nishiyama T."/>
            <person name="Perroud P.-F."/>
            <person name="Lindquist E."/>
            <person name="Kamisugi Y."/>
            <person name="Tanahashi T."/>
            <person name="Sakakibara K."/>
            <person name="Fujita T."/>
            <person name="Oishi K."/>
            <person name="Shin-I T."/>
            <person name="Kuroki Y."/>
            <person name="Toyoda A."/>
            <person name="Suzuki Y."/>
            <person name="Hashimoto A."/>
            <person name="Yamaguchi K."/>
            <person name="Sugano A."/>
            <person name="Kohara Y."/>
            <person name="Fujiyama A."/>
            <person name="Anterola A."/>
            <person name="Aoki S."/>
            <person name="Ashton N."/>
            <person name="Barbazuk W.B."/>
            <person name="Barker E."/>
            <person name="Bennetzen J."/>
            <person name="Bezanilla M."/>
            <person name="Blankenship R."/>
            <person name="Cho S.H."/>
            <person name="Dutcher S."/>
            <person name="Estelle M."/>
            <person name="Fawcett J.A."/>
            <person name="Gundlach H."/>
            <person name="Hanada K."/>
            <person name="Heyl A."/>
            <person name="Hicks K.A."/>
            <person name="Hugh J."/>
            <person name="Lohr M."/>
            <person name="Mayer K."/>
            <person name="Melkozernov A."/>
            <person name="Murata T."/>
            <person name="Nelson D."/>
            <person name="Pils B."/>
            <person name="Prigge M."/>
            <person name="Reiss B."/>
            <person name="Renner T."/>
            <person name="Rombauts S."/>
            <person name="Rushton P."/>
            <person name="Sanderfoot A."/>
            <person name="Schween G."/>
            <person name="Shiu S.-H."/>
            <person name="Stueber K."/>
            <person name="Theodoulou F.L."/>
            <person name="Tu H."/>
            <person name="Van de Peer Y."/>
            <person name="Verrier P.J."/>
            <person name="Waters E."/>
            <person name="Wood A."/>
            <person name="Yang L."/>
            <person name="Cove D."/>
            <person name="Cuming A."/>
            <person name="Hasebe M."/>
            <person name="Lucas S."/>
            <person name="Mishler D.B."/>
            <person name="Reski R."/>
            <person name="Grigoriev I."/>
            <person name="Quatrano R.S."/>
            <person name="Boore J.L."/>
        </authorList>
    </citation>
    <scope>NUCLEOTIDE SEQUENCE [LARGE SCALE GENOMIC DNA]</scope>
    <source>
        <strain evidence="16 17">cv. Gransden 2004</strain>
    </source>
</reference>
<dbReference type="SUPFAM" id="SSF81296">
    <property type="entry name" value="E set domains"/>
    <property type="match status" value="1"/>
</dbReference>
<evidence type="ECO:0000256" key="11">
    <source>
        <dbReference type="RuleBase" id="RU003822"/>
    </source>
</evidence>
<evidence type="ECO:0000256" key="12">
    <source>
        <dbReference type="SAM" id="MobiDB-lite"/>
    </source>
</evidence>
<dbReference type="Pfam" id="PF17655">
    <property type="entry name" value="IRK_C"/>
    <property type="match status" value="1"/>
</dbReference>
<evidence type="ECO:0000256" key="7">
    <source>
        <dbReference type="ARBA" id="ARBA00022989"/>
    </source>
</evidence>
<evidence type="ECO:0000256" key="13">
    <source>
        <dbReference type="SAM" id="Phobius"/>
    </source>
</evidence>
<protein>
    <recommendedName>
        <fullName evidence="14">Inward rectifier potassium channel C-terminal domain-containing protein</fullName>
    </recommendedName>
</protein>
<accession>A9TZK1</accession>
<dbReference type="HOGENOM" id="CLU_793195_0_0_1"/>
<dbReference type="KEGG" id="ppp:112276298"/>
<sequence>MDEQLNDEVPKIRLRGKAAIRAIRVEHDDGLLVRLYNFYIYTLRLPLTVFFLIMFSTPLILSVIFTAFYLLDVDGLVIPEDQDWGRQYWWSYLYKFSGEKQFKVFIFSLSLCTTFGGTGVEARSPYNLLLANLNTLTAQLTFVFLSGAVFHRLSQPAVPVRWAKTALITNDKFTEHASKLSPTGERPHKSFIVRVNLADPAKMVLIECKFEIIYRCILTPAGEASPFIHQVSLQLVRPEVSYLRFGLIIRHVIDESSPLYGMDFETFKMRDASFTVTVTGTERSSMQPVFSENLYAVADGDVIWDRQYEDQILTNKQGRIVFSADVLNQLKPVEIDCGESDMGRDHNTPDKDAVGSE</sequence>
<dbReference type="EnsemblPlants" id="Pp3c24_6290V3.1">
    <property type="protein sequence ID" value="Pp3c24_6290V3.1"/>
    <property type="gene ID" value="Pp3c24_6290"/>
</dbReference>
<dbReference type="eggNOG" id="ENOG502SMPX">
    <property type="taxonomic scope" value="Eukaryota"/>
</dbReference>
<keyword evidence="6 11" id="KW-0630">Potassium</keyword>
<keyword evidence="9 13" id="KW-0472">Membrane</keyword>
<dbReference type="PANTHER" id="PTHR11767">
    <property type="entry name" value="INWARD RECTIFIER POTASSIUM CHANNEL"/>
    <property type="match status" value="1"/>
</dbReference>
<evidence type="ECO:0000256" key="3">
    <source>
        <dbReference type="ARBA" id="ARBA00022538"/>
    </source>
</evidence>
<dbReference type="RefSeq" id="XP_024363205.1">
    <property type="nucleotide sequence ID" value="XM_024507437.2"/>
</dbReference>
<comment type="similarity">
    <text evidence="11">Belongs to the inward rectifier-type potassium channel (TC 1.A.2.1) family.</text>
</comment>
<dbReference type="Proteomes" id="UP000006727">
    <property type="component" value="Chromosome 24"/>
</dbReference>
<organism evidence="15">
    <name type="scientific">Physcomitrium patens</name>
    <name type="common">Spreading-leaved earth moss</name>
    <name type="synonym">Physcomitrella patens</name>
    <dbReference type="NCBI Taxonomy" id="3218"/>
    <lineage>
        <taxon>Eukaryota</taxon>
        <taxon>Viridiplantae</taxon>
        <taxon>Streptophyta</taxon>
        <taxon>Embryophyta</taxon>
        <taxon>Bryophyta</taxon>
        <taxon>Bryophytina</taxon>
        <taxon>Bryopsida</taxon>
        <taxon>Funariidae</taxon>
        <taxon>Funariales</taxon>
        <taxon>Funariaceae</taxon>
        <taxon>Physcomitrium</taxon>
    </lineage>
</organism>
<keyword evidence="3 11" id="KW-0633">Potassium transport</keyword>
<evidence type="ECO:0000256" key="8">
    <source>
        <dbReference type="ARBA" id="ARBA00023065"/>
    </source>
</evidence>
<feature type="compositionally biased region" description="Basic and acidic residues" evidence="12">
    <location>
        <begin position="341"/>
        <end position="357"/>
    </location>
</feature>
<feature type="transmembrane region" description="Helical" evidence="13">
    <location>
        <begin position="102"/>
        <end position="120"/>
    </location>
</feature>
<dbReference type="InterPro" id="IPR013518">
    <property type="entry name" value="K_chnl_inward-rec_Kir_cyto"/>
</dbReference>
<keyword evidence="5 11" id="KW-0851">Voltage-gated channel</keyword>
<reference evidence="15 17" key="2">
    <citation type="journal article" date="2018" name="Plant J.">
        <title>The Physcomitrella patens chromosome-scale assembly reveals moss genome structure and evolution.</title>
        <authorList>
            <person name="Lang D."/>
            <person name="Ullrich K.K."/>
            <person name="Murat F."/>
            <person name="Fuchs J."/>
            <person name="Jenkins J."/>
            <person name="Haas F.B."/>
            <person name="Piednoel M."/>
            <person name="Gundlach H."/>
            <person name="Van Bel M."/>
            <person name="Meyberg R."/>
            <person name="Vives C."/>
            <person name="Morata J."/>
            <person name="Symeonidi A."/>
            <person name="Hiss M."/>
            <person name="Muchero W."/>
            <person name="Kamisugi Y."/>
            <person name="Saleh O."/>
            <person name="Blanc G."/>
            <person name="Decker E.L."/>
            <person name="van Gessel N."/>
            <person name="Grimwood J."/>
            <person name="Hayes R.D."/>
            <person name="Graham S.W."/>
            <person name="Gunter L.E."/>
            <person name="McDaniel S.F."/>
            <person name="Hoernstein S.N.W."/>
            <person name="Larsson A."/>
            <person name="Li F.W."/>
            <person name="Perroud P.F."/>
            <person name="Phillips J."/>
            <person name="Ranjan P."/>
            <person name="Rokshar D.S."/>
            <person name="Rothfels C.J."/>
            <person name="Schneider L."/>
            <person name="Shu S."/>
            <person name="Stevenson D.W."/>
            <person name="Thummler F."/>
            <person name="Tillich M."/>
            <person name="Villarreal Aguilar J.C."/>
            <person name="Widiez T."/>
            <person name="Wong G.K."/>
            <person name="Wymore A."/>
            <person name="Zhang Y."/>
            <person name="Zimmer A.D."/>
            <person name="Quatrano R.S."/>
            <person name="Mayer K.F.X."/>
            <person name="Goodstein D."/>
            <person name="Casacuberta J.M."/>
            <person name="Vandepoele K."/>
            <person name="Reski R."/>
            <person name="Cuming A.C."/>
            <person name="Tuskan G.A."/>
            <person name="Maumus F."/>
            <person name="Salse J."/>
            <person name="Schmutz J."/>
            <person name="Rensing S.A."/>
        </authorList>
    </citation>
    <scope>NUCLEOTIDE SEQUENCE [LARGE SCALE GENOMIC DNA]</scope>
    <source>
        <strain evidence="16 17">cv. Gransden 2004</strain>
    </source>
</reference>
<dbReference type="InterPro" id="IPR014756">
    <property type="entry name" value="Ig_E-set"/>
</dbReference>
<evidence type="ECO:0000313" key="15">
    <source>
        <dbReference type="EMBL" id="PNR28117.1"/>
    </source>
</evidence>
<evidence type="ECO:0000256" key="9">
    <source>
        <dbReference type="ARBA" id="ARBA00023136"/>
    </source>
</evidence>
<dbReference type="GO" id="GO:0005242">
    <property type="term" value="F:inward rectifier potassium channel activity"/>
    <property type="evidence" value="ECO:0000318"/>
    <property type="project" value="GO_Central"/>
</dbReference>
<dbReference type="PANTHER" id="PTHR11767:SF105">
    <property type="entry name" value="INWARD RECTIFIER POTASSIUM CHANNEL C-TERMINAL DOMAIN-CONTAINING PROTEIN"/>
    <property type="match status" value="1"/>
</dbReference>
<evidence type="ECO:0000256" key="2">
    <source>
        <dbReference type="ARBA" id="ARBA00022448"/>
    </source>
</evidence>
<dbReference type="GO" id="GO:0034702">
    <property type="term" value="C:monoatomic ion channel complex"/>
    <property type="evidence" value="ECO:0007669"/>
    <property type="project" value="UniProtKB-KW"/>
</dbReference>
<feature type="transmembrane region" description="Helical" evidence="13">
    <location>
        <begin position="47"/>
        <end position="71"/>
    </location>
</feature>
<proteinExistence type="inferred from homology"/>
<dbReference type="GO" id="GO:0005886">
    <property type="term" value="C:plasma membrane"/>
    <property type="evidence" value="ECO:0000318"/>
    <property type="project" value="GO_Central"/>
</dbReference>
<dbReference type="Gene3D" id="2.60.40.1400">
    <property type="entry name" value="G protein-activated inward rectifier potassium channel 1"/>
    <property type="match status" value="1"/>
</dbReference>
<evidence type="ECO:0000313" key="16">
    <source>
        <dbReference type="EnsemblPlants" id="Pp3c24_6290V3.1"/>
    </source>
</evidence>
<keyword evidence="7 13" id="KW-1133">Transmembrane helix</keyword>
<evidence type="ECO:0000256" key="5">
    <source>
        <dbReference type="ARBA" id="ARBA00022882"/>
    </source>
</evidence>
<keyword evidence="2 11" id="KW-0813">Transport</keyword>
<evidence type="ECO:0000256" key="10">
    <source>
        <dbReference type="ARBA" id="ARBA00023303"/>
    </source>
</evidence>
<comment type="subcellular location">
    <subcellularLocation>
        <location evidence="1 11">Membrane</location>
        <topology evidence="1 11">Multi-pass membrane protein</topology>
    </subcellularLocation>
</comment>
<reference evidence="16" key="3">
    <citation type="submission" date="2020-12" db="UniProtKB">
        <authorList>
            <consortium name="EnsemblPlants"/>
        </authorList>
    </citation>
    <scope>IDENTIFICATION</scope>
</reference>
<gene>
    <name evidence="16" type="primary">LOC112276298</name>
    <name evidence="15" type="ORF">PHYPA_028709</name>
</gene>
<dbReference type="OrthoDB" id="273257at2759"/>
<dbReference type="Gramene" id="Pp3c24_6290V3.2">
    <property type="protein sequence ID" value="Pp3c24_6290V3.2"/>
    <property type="gene ID" value="Pp3c24_6290"/>
</dbReference>
<keyword evidence="10 11" id="KW-0407">Ion channel</keyword>
<evidence type="ECO:0000256" key="6">
    <source>
        <dbReference type="ARBA" id="ARBA00022958"/>
    </source>
</evidence>
<dbReference type="EnsemblPlants" id="Pp3c24_6290V3.2">
    <property type="protein sequence ID" value="Pp3c24_6290V3.2"/>
    <property type="gene ID" value="Pp3c24_6290"/>
</dbReference>